<dbReference type="Proteomes" id="UP001497525">
    <property type="component" value="Unassembled WGS sequence"/>
</dbReference>
<reference evidence="2" key="1">
    <citation type="submission" date="2024-06" db="EMBL/GenBank/DDBJ databases">
        <authorList>
            <person name="Liu X."/>
            <person name="Lenzi L."/>
            <person name="Haldenby T S."/>
            <person name="Uol C."/>
        </authorList>
    </citation>
    <scope>NUCLEOTIDE SEQUENCE</scope>
</reference>
<evidence type="ECO:0000256" key="1">
    <source>
        <dbReference type="SAM" id="Phobius"/>
    </source>
</evidence>
<keyword evidence="1" id="KW-0812">Transmembrane</keyword>
<organism evidence="2 3">
    <name type="scientific">Calicophoron daubneyi</name>
    <name type="common">Rumen fluke</name>
    <name type="synonym">Paramphistomum daubneyi</name>
    <dbReference type="NCBI Taxonomy" id="300641"/>
    <lineage>
        <taxon>Eukaryota</taxon>
        <taxon>Metazoa</taxon>
        <taxon>Spiralia</taxon>
        <taxon>Lophotrochozoa</taxon>
        <taxon>Platyhelminthes</taxon>
        <taxon>Trematoda</taxon>
        <taxon>Digenea</taxon>
        <taxon>Plagiorchiida</taxon>
        <taxon>Pronocephalata</taxon>
        <taxon>Paramphistomoidea</taxon>
        <taxon>Paramphistomidae</taxon>
        <taxon>Calicophoron</taxon>
    </lineage>
</organism>
<name>A0AAV2TXR9_CALDB</name>
<sequence>MIMDGGVTRIGEPSVVKYVQYRSHCLKRHPALVIPCAYSPLFNGWKLWSAKSARVVWPDGVVREHPLTCLDGLRFLSMAWVIFGHFILFSMFAASTEGVMQYPR</sequence>
<evidence type="ECO:0000313" key="2">
    <source>
        <dbReference type="EMBL" id="CAL5141513.1"/>
    </source>
</evidence>
<comment type="caution">
    <text evidence="2">The sequence shown here is derived from an EMBL/GenBank/DDBJ whole genome shotgun (WGS) entry which is preliminary data.</text>
</comment>
<feature type="transmembrane region" description="Helical" evidence="1">
    <location>
        <begin position="75"/>
        <end position="94"/>
    </location>
</feature>
<dbReference type="EMBL" id="CAXLJL010000889">
    <property type="protein sequence ID" value="CAL5141513.1"/>
    <property type="molecule type" value="Genomic_DNA"/>
</dbReference>
<keyword evidence="1" id="KW-0472">Membrane</keyword>
<dbReference type="AlphaFoldDB" id="A0AAV2TXR9"/>
<keyword evidence="1" id="KW-1133">Transmembrane helix</keyword>
<evidence type="ECO:0008006" key="4">
    <source>
        <dbReference type="Google" id="ProtNLM"/>
    </source>
</evidence>
<protein>
    <recommendedName>
        <fullName evidence="4">Acyltransferase</fullName>
    </recommendedName>
</protein>
<evidence type="ECO:0000313" key="3">
    <source>
        <dbReference type="Proteomes" id="UP001497525"/>
    </source>
</evidence>
<gene>
    <name evidence="2" type="ORF">CDAUBV1_LOCUS16747</name>
</gene>
<proteinExistence type="predicted"/>
<accession>A0AAV2TXR9</accession>